<dbReference type="Proteomes" id="UP001162741">
    <property type="component" value="Chromosome"/>
</dbReference>
<sequence length="224" mass="24074">MSQTAIVIGATGLTGSSLVTALLDDPAFSVVKTVGRKPLTLTHPRLQQMTLSLTDIPALQGALLGDVMFCCIGTTIKKAGSKKAFTEVDLDIPVRCAEIAYRNGVKQFLLISAIGANAASPNFYLRTKGQTEQGIARTGFEGVHIFRPSIILGERQEFRLGEKIGGAIMQGLRFLLQGKLKKYRGISAEVIAAAMQKIARQKVKGTHIYESDEIQAIADNTPAT</sequence>
<dbReference type="Gene3D" id="3.40.50.720">
    <property type="entry name" value="NAD(P)-binding Rossmann-like Domain"/>
    <property type="match status" value="1"/>
</dbReference>
<accession>A0ABY6IW68</accession>
<dbReference type="PANTHER" id="PTHR14097">
    <property type="entry name" value="OXIDOREDUCTASE HTATIP2"/>
    <property type="match status" value="1"/>
</dbReference>
<name>A0ABY6IW68_9BACT</name>
<evidence type="ECO:0000259" key="1">
    <source>
        <dbReference type="Pfam" id="PF13460"/>
    </source>
</evidence>
<dbReference type="InterPro" id="IPR036291">
    <property type="entry name" value="NAD(P)-bd_dom_sf"/>
</dbReference>
<dbReference type="PANTHER" id="PTHR14097:SF7">
    <property type="entry name" value="OXIDOREDUCTASE HTATIP2"/>
    <property type="match status" value="1"/>
</dbReference>
<gene>
    <name evidence="2" type="ORF">MKQ68_16135</name>
</gene>
<organism evidence="2 3">
    <name type="scientific">Chitinophaga horti</name>
    <dbReference type="NCBI Taxonomy" id="2920382"/>
    <lineage>
        <taxon>Bacteria</taxon>
        <taxon>Pseudomonadati</taxon>
        <taxon>Bacteroidota</taxon>
        <taxon>Chitinophagia</taxon>
        <taxon>Chitinophagales</taxon>
        <taxon>Chitinophagaceae</taxon>
        <taxon>Chitinophaga</taxon>
    </lineage>
</organism>
<evidence type="ECO:0000313" key="2">
    <source>
        <dbReference type="EMBL" id="UYQ91620.1"/>
    </source>
</evidence>
<evidence type="ECO:0000313" key="3">
    <source>
        <dbReference type="Proteomes" id="UP001162741"/>
    </source>
</evidence>
<reference evidence="2" key="1">
    <citation type="submission" date="2022-10" db="EMBL/GenBank/DDBJ databases">
        <title>Chitinophaga sp. nov., isolated from soil.</title>
        <authorList>
            <person name="Jeon C.O."/>
        </authorList>
    </citation>
    <scope>NUCLEOTIDE SEQUENCE</scope>
    <source>
        <strain evidence="2">R8</strain>
    </source>
</reference>
<dbReference type="InterPro" id="IPR016040">
    <property type="entry name" value="NAD(P)-bd_dom"/>
</dbReference>
<dbReference type="EMBL" id="CP107006">
    <property type="protein sequence ID" value="UYQ91620.1"/>
    <property type="molecule type" value="Genomic_DNA"/>
</dbReference>
<dbReference type="RefSeq" id="WP_264280013.1">
    <property type="nucleotide sequence ID" value="NZ_CP107006.1"/>
</dbReference>
<protein>
    <submittedName>
        <fullName evidence="2">NAD(P)H-binding protein</fullName>
    </submittedName>
</protein>
<proteinExistence type="predicted"/>
<keyword evidence="3" id="KW-1185">Reference proteome</keyword>
<dbReference type="Pfam" id="PF13460">
    <property type="entry name" value="NAD_binding_10"/>
    <property type="match status" value="1"/>
</dbReference>
<feature type="domain" description="NAD(P)-binding" evidence="1">
    <location>
        <begin position="9"/>
        <end position="131"/>
    </location>
</feature>
<dbReference type="SUPFAM" id="SSF51735">
    <property type="entry name" value="NAD(P)-binding Rossmann-fold domains"/>
    <property type="match status" value="1"/>
</dbReference>